<dbReference type="HOGENOM" id="CLU_3290397_0_0_6"/>
<dbReference type="STRING" id="1445510.YC6258_03446"/>
<name>A0A0C5VLA1_9GAMM</name>
<accession>A0A0C5VLA1</accession>
<sequence length="40" mass="4968">MIGLLFLYLEAVVRVQIKIYRFQKEKPVHRKFLLELLVWH</sequence>
<gene>
    <name evidence="1" type="ORF">YC6258_03446</name>
</gene>
<dbReference type="KEGG" id="gsn:YC6258_03446"/>
<keyword evidence="2" id="KW-1185">Reference proteome</keyword>
<protein>
    <submittedName>
        <fullName evidence="1">Uncharacterized protein</fullName>
    </submittedName>
</protein>
<organism evidence="1 2">
    <name type="scientific">Gynuella sunshinyii YC6258</name>
    <dbReference type="NCBI Taxonomy" id="1445510"/>
    <lineage>
        <taxon>Bacteria</taxon>
        <taxon>Pseudomonadati</taxon>
        <taxon>Pseudomonadota</taxon>
        <taxon>Gammaproteobacteria</taxon>
        <taxon>Oceanospirillales</taxon>
        <taxon>Saccharospirillaceae</taxon>
        <taxon>Gynuella</taxon>
    </lineage>
</organism>
<evidence type="ECO:0000313" key="2">
    <source>
        <dbReference type="Proteomes" id="UP000032266"/>
    </source>
</evidence>
<dbReference type="Proteomes" id="UP000032266">
    <property type="component" value="Chromosome"/>
</dbReference>
<evidence type="ECO:0000313" key="1">
    <source>
        <dbReference type="EMBL" id="AJQ95482.1"/>
    </source>
</evidence>
<proteinExistence type="predicted"/>
<reference evidence="1 2" key="1">
    <citation type="submission" date="2014-01" db="EMBL/GenBank/DDBJ databases">
        <title>Full genme sequencing of cellulolytic bacterium Gynuella sunshinyii YC6258T gen. nov., sp. nov.</title>
        <authorList>
            <person name="Khan H."/>
            <person name="Chung E.J."/>
            <person name="Chung Y.R."/>
        </authorList>
    </citation>
    <scope>NUCLEOTIDE SEQUENCE [LARGE SCALE GENOMIC DNA]</scope>
    <source>
        <strain evidence="1 2">YC6258</strain>
    </source>
</reference>
<dbReference type="AlphaFoldDB" id="A0A0C5VLA1"/>
<dbReference type="EMBL" id="CP007142">
    <property type="protein sequence ID" value="AJQ95482.1"/>
    <property type="molecule type" value="Genomic_DNA"/>
</dbReference>